<evidence type="ECO:0000313" key="1">
    <source>
        <dbReference type="EMBL" id="MCL7031461.1"/>
    </source>
</evidence>
<sequence>MNTEIRTMVRPKSLEGKTLYCGKVVGSAISFDKFKEMVKCKLRCVGSSAETSVRIYWDNDRIECDLEFFEMWLNAVEDEDGFVTLRVSISGDCAGMTGGVSVDCAGMSGGCTDMASRGSIVFMENLDNNDVLENILFRLPFGVASQAKRVCKLWKTLLDNRRHNEVGFLFACHDNEDNKIQLYFGEEYDQID</sequence>
<dbReference type="InterPro" id="IPR036047">
    <property type="entry name" value="F-box-like_dom_sf"/>
</dbReference>
<evidence type="ECO:0008006" key="3">
    <source>
        <dbReference type="Google" id="ProtNLM"/>
    </source>
</evidence>
<name>A0AA41V5F6_PAPNU</name>
<dbReference type="Proteomes" id="UP001177140">
    <property type="component" value="Unassembled WGS sequence"/>
</dbReference>
<feature type="non-terminal residue" evidence="1">
    <location>
        <position position="1"/>
    </location>
</feature>
<evidence type="ECO:0000313" key="2">
    <source>
        <dbReference type="Proteomes" id="UP001177140"/>
    </source>
</evidence>
<proteinExistence type="predicted"/>
<keyword evidence="2" id="KW-1185">Reference proteome</keyword>
<gene>
    <name evidence="1" type="ORF">MKW94_006432</name>
</gene>
<protein>
    <recommendedName>
        <fullName evidence="3">F-box domain-containing protein</fullName>
    </recommendedName>
</protein>
<dbReference type="AlphaFoldDB" id="A0AA41V5F6"/>
<dbReference type="EMBL" id="JAJJMA010112486">
    <property type="protein sequence ID" value="MCL7031461.1"/>
    <property type="molecule type" value="Genomic_DNA"/>
</dbReference>
<accession>A0AA41V5F6</accession>
<reference evidence="1" key="1">
    <citation type="submission" date="2022-03" db="EMBL/GenBank/DDBJ databases">
        <title>A functionally conserved STORR gene fusion in Papaver species that diverged 16.8 million years ago.</title>
        <authorList>
            <person name="Catania T."/>
        </authorList>
    </citation>
    <scope>NUCLEOTIDE SEQUENCE</scope>
    <source>
        <strain evidence="1">S-191538</strain>
    </source>
</reference>
<organism evidence="1 2">
    <name type="scientific">Papaver nudicaule</name>
    <name type="common">Iceland poppy</name>
    <dbReference type="NCBI Taxonomy" id="74823"/>
    <lineage>
        <taxon>Eukaryota</taxon>
        <taxon>Viridiplantae</taxon>
        <taxon>Streptophyta</taxon>
        <taxon>Embryophyta</taxon>
        <taxon>Tracheophyta</taxon>
        <taxon>Spermatophyta</taxon>
        <taxon>Magnoliopsida</taxon>
        <taxon>Ranunculales</taxon>
        <taxon>Papaveraceae</taxon>
        <taxon>Papaveroideae</taxon>
        <taxon>Papaver</taxon>
    </lineage>
</organism>
<dbReference type="SUPFAM" id="SSF81383">
    <property type="entry name" value="F-box domain"/>
    <property type="match status" value="1"/>
</dbReference>
<comment type="caution">
    <text evidence="1">The sequence shown here is derived from an EMBL/GenBank/DDBJ whole genome shotgun (WGS) entry which is preliminary data.</text>
</comment>